<reference evidence="1 2" key="1">
    <citation type="journal article" date="2020" name="Cell">
        <title>Large-Scale Comparative Analyses of Tick Genomes Elucidate Their Genetic Diversity and Vector Capacities.</title>
        <authorList>
            <consortium name="Tick Genome and Microbiome Consortium (TIGMIC)"/>
            <person name="Jia N."/>
            <person name="Wang J."/>
            <person name="Shi W."/>
            <person name="Du L."/>
            <person name="Sun Y."/>
            <person name="Zhan W."/>
            <person name="Jiang J.F."/>
            <person name="Wang Q."/>
            <person name="Zhang B."/>
            <person name="Ji P."/>
            <person name="Bell-Sakyi L."/>
            <person name="Cui X.M."/>
            <person name="Yuan T.T."/>
            <person name="Jiang B.G."/>
            <person name="Yang W.F."/>
            <person name="Lam T.T."/>
            <person name="Chang Q.C."/>
            <person name="Ding S.J."/>
            <person name="Wang X.J."/>
            <person name="Zhu J.G."/>
            <person name="Ruan X.D."/>
            <person name="Zhao L."/>
            <person name="Wei J.T."/>
            <person name="Ye R.Z."/>
            <person name="Que T.C."/>
            <person name="Du C.H."/>
            <person name="Zhou Y.H."/>
            <person name="Cheng J.X."/>
            <person name="Dai P.F."/>
            <person name="Guo W.B."/>
            <person name="Han X.H."/>
            <person name="Huang E.J."/>
            <person name="Li L.F."/>
            <person name="Wei W."/>
            <person name="Gao Y.C."/>
            <person name="Liu J.Z."/>
            <person name="Shao H.Z."/>
            <person name="Wang X."/>
            <person name="Wang C.C."/>
            <person name="Yang T.C."/>
            <person name="Huo Q.B."/>
            <person name="Li W."/>
            <person name="Chen H.Y."/>
            <person name="Chen S.E."/>
            <person name="Zhou L.G."/>
            <person name="Ni X.B."/>
            <person name="Tian J.H."/>
            <person name="Sheng Y."/>
            <person name="Liu T."/>
            <person name="Pan Y.S."/>
            <person name="Xia L.Y."/>
            <person name="Li J."/>
            <person name="Zhao F."/>
            <person name="Cao W.C."/>
        </authorList>
    </citation>
    <scope>NUCLEOTIDE SEQUENCE [LARGE SCALE GENOMIC DNA]</scope>
    <source>
        <strain evidence="1">Iper-2018</strain>
    </source>
</reference>
<dbReference type="EMBL" id="JABSTQ010009916">
    <property type="protein sequence ID" value="KAG0424933.1"/>
    <property type="molecule type" value="Genomic_DNA"/>
</dbReference>
<name>A0AC60PWG7_IXOPE</name>
<keyword evidence="2" id="KW-1185">Reference proteome</keyword>
<proteinExistence type="predicted"/>
<accession>A0AC60PWG7</accession>
<sequence>MGDRERGRACGSGQQLLQFLLDEFTDNVTDAVEGGPKVGSGYRSTGYARVTLASSCIRLPGHGVQNTYPESTTKTSKYESDGSFGTRSTPTTKIDTDSTTSRPL</sequence>
<gene>
    <name evidence="1" type="ORF">HPB47_027858</name>
</gene>
<organism evidence="1 2">
    <name type="scientific">Ixodes persulcatus</name>
    <name type="common">Taiga tick</name>
    <dbReference type="NCBI Taxonomy" id="34615"/>
    <lineage>
        <taxon>Eukaryota</taxon>
        <taxon>Metazoa</taxon>
        <taxon>Ecdysozoa</taxon>
        <taxon>Arthropoda</taxon>
        <taxon>Chelicerata</taxon>
        <taxon>Arachnida</taxon>
        <taxon>Acari</taxon>
        <taxon>Parasitiformes</taxon>
        <taxon>Ixodida</taxon>
        <taxon>Ixodoidea</taxon>
        <taxon>Ixodidae</taxon>
        <taxon>Ixodinae</taxon>
        <taxon>Ixodes</taxon>
    </lineage>
</organism>
<comment type="caution">
    <text evidence="1">The sequence shown here is derived from an EMBL/GenBank/DDBJ whole genome shotgun (WGS) entry which is preliminary data.</text>
</comment>
<evidence type="ECO:0000313" key="2">
    <source>
        <dbReference type="Proteomes" id="UP000805193"/>
    </source>
</evidence>
<dbReference type="Proteomes" id="UP000805193">
    <property type="component" value="Unassembled WGS sequence"/>
</dbReference>
<protein>
    <submittedName>
        <fullName evidence="1">Uncharacterized protein</fullName>
    </submittedName>
</protein>
<evidence type="ECO:0000313" key="1">
    <source>
        <dbReference type="EMBL" id="KAG0424933.1"/>
    </source>
</evidence>